<gene>
    <name evidence="2" type="ORF">FW778_15335</name>
</gene>
<sequence>MNNNDRKRTIDKKNIFAIIGSAAENSSNLKLVKALAHITEDKFNLTVFDNLRELPHFSPELSIGKAPKIILDFRESINRADGLLICTPEYVFSIPSGLKNAIEWCVSTIVFSNKPTGLITASADGKKGHEELQLIMKTVEAKFTEQSTLLIQGIKGKINEQGTITDSKTNLDFMTFIEAFEELFKNSGDTKNIDAVEV</sequence>
<name>A0A5J5IG64_9BACT</name>
<dbReference type="InterPro" id="IPR050712">
    <property type="entry name" value="NAD(P)H-dep_reductase"/>
</dbReference>
<dbReference type="AlphaFoldDB" id="A0A5J5IG64"/>
<dbReference type="PANTHER" id="PTHR30543">
    <property type="entry name" value="CHROMATE REDUCTASE"/>
    <property type="match status" value="1"/>
</dbReference>
<organism evidence="2 3">
    <name type="scientific">Ginsengibacter hankyongi</name>
    <dbReference type="NCBI Taxonomy" id="2607284"/>
    <lineage>
        <taxon>Bacteria</taxon>
        <taxon>Pseudomonadati</taxon>
        <taxon>Bacteroidota</taxon>
        <taxon>Chitinophagia</taxon>
        <taxon>Chitinophagales</taxon>
        <taxon>Chitinophagaceae</taxon>
        <taxon>Ginsengibacter</taxon>
    </lineage>
</organism>
<dbReference type="GO" id="GO:0016491">
    <property type="term" value="F:oxidoreductase activity"/>
    <property type="evidence" value="ECO:0007669"/>
    <property type="project" value="InterPro"/>
</dbReference>
<protein>
    <submittedName>
        <fullName evidence="2">NAD(P)H-dependent oxidoreductase</fullName>
    </submittedName>
</protein>
<evidence type="ECO:0000313" key="2">
    <source>
        <dbReference type="EMBL" id="KAA9038235.1"/>
    </source>
</evidence>
<dbReference type="PANTHER" id="PTHR30543:SF21">
    <property type="entry name" value="NAD(P)H-DEPENDENT FMN REDUCTASE LOT6"/>
    <property type="match status" value="1"/>
</dbReference>
<keyword evidence="3" id="KW-1185">Reference proteome</keyword>
<dbReference type="EMBL" id="VYQF01000004">
    <property type="protein sequence ID" value="KAA9038235.1"/>
    <property type="molecule type" value="Genomic_DNA"/>
</dbReference>
<proteinExistence type="predicted"/>
<dbReference type="SUPFAM" id="SSF52218">
    <property type="entry name" value="Flavoproteins"/>
    <property type="match status" value="1"/>
</dbReference>
<comment type="caution">
    <text evidence="2">The sequence shown here is derived from an EMBL/GenBank/DDBJ whole genome shotgun (WGS) entry which is preliminary data.</text>
</comment>
<dbReference type="Proteomes" id="UP000326903">
    <property type="component" value="Unassembled WGS sequence"/>
</dbReference>
<dbReference type="GO" id="GO:0010181">
    <property type="term" value="F:FMN binding"/>
    <property type="evidence" value="ECO:0007669"/>
    <property type="project" value="TreeGrafter"/>
</dbReference>
<evidence type="ECO:0000259" key="1">
    <source>
        <dbReference type="Pfam" id="PF03358"/>
    </source>
</evidence>
<dbReference type="Pfam" id="PF03358">
    <property type="entry name" value="FMN_red"/>
    <property type="match status" value="1"/>
</dbReference>
<accession>A0A5J5IG64</accession>
<dbReference type="GO" id="GO:0005829">
    <property type="term" value="C:cytosol"/>
    <property type="evidence" value="ECO:0007669"/>
    <property type="project" value="TreeGrafter"/>
</dbReference>
<feature type="domain" description="NADPH-dependent FMN reductase-like" evidence="1">
    <location>
        <begin position="15"/>
        <end position="134"/>
    </location>
</feature>
<reference evidence="2 3" key="1">
    <citation type="submission" date="2019-09" db="EMBL/GenBank/DDBJ databases">
        <title>Draft genome sequence of Ginsengibacter sp. BR5-29.</title>
        <authorList>
            <person name="Im W.-T."/>
        </authorList>
    </citation>
    <scope>NUCLEOTIDE SEQUENCE [LARGE SCALE GENOMIC DNA]</scope>
    <source>
        <strain evidence="2 3">BR5-29</strain>
    </source>
</reference>
<dbReference type="InterPro" id="IPR029039">
    <property type="entry name" value="Flavoprotein-like_sf"/>
</dbReference>
<dbReference type="Gene3D" id="3.40.50.360">
    <property type="match status" value="1"/>
</dbReference>
<dbReference type="InterPro" id="IPR005025">
    <property type="entry name" value="FMN_Rdtase-like_dom"/>
</dbReference>
<evidence type="ECO:0000313" key="3">
    <source>
        <dbReference type="Proteomes" id="UP000326903"/>
    </source>
</evidence>